<dbReference type="PANTHER" id="PTHR10509">
    <property type="entry name" value="O-METHYLTRANSFERASE-RELATED"/>
    <property type="match status" value="1"/>
</dbReference>
<reference evidence="4 5" key="1">
    <citation type="submission" date="2017-09" db="EMBL/GenBank/DDBJ databases">
        <title>Large-scale bioinformatics analysis of Bacillus genomes uncovers conserved roles of natural products in bacterial physiology.</title>
        <authorList>
            <consortium name="Agbiome Team Llc"/>
            <person name="Bleich R.M."/>
            <person name="Grubbs K.J."/>
            <person name="Santa Maria K.C."/>
            <person name="Allen S.E."/>
            <person name="Farag S."/>
            <person name="Shank E.A."/>
            <person name="Bowers A."/>
        </authorList>
    </citation>
    <scope>NUCLEOTIDE SEQUENCE [LARGE SCALE GENOMIC DNA]</scope>
    <source>
        <strain evidence="4 5">AFS009893</strain>
    </source>
</reference>
<dbReference type="InterPro" id="IPR029063">
    <property type="entry name" value="SAM-dependent_MTases_sf"/>
</dbReference>
<dbReference type="Proteomes" id="UP000219775">
    <property type="component" value="Unassembled WGS sequence"/>
</dbReference>
<name>A0A2B6RE70_9BACI</name>
<gene>
    <name evidence="4" type="ORF">CN613_24225</name>
</gene>
<evidence type="ECO:0000256" key="1">
    <source>
        <dbReference type="ARBA" id="ARBA00022603"/>
    </source>
</evidence>
<dbReference type="InterPro" id="IPR050362">
    <property type="entry name" value="Cation-dep_OMT"/>
</dbReference>
<dbReference type="GO" id="GO:0032259">
    <property type="term" value="P:methylation"/>
    <property type="evidence" value="ECO:0007669"/>
    <property type="project" value="UniProtKB-KW"/>
</dbReference>
<evidence type="ECO:0000313" key="4">
    <source>
        <dbReference type="EMBL" id="PEM65612.1"/>
    </source>
</evidence>
<keyword evidence="1 4" id="KW-0489">Methyltransferase</keyword>
<dbReference type="Gene3D" id="3.40.50.150">
    <property type="entry name" value="Vaccinia Virus protein VP39"/>
    <property type="match status" value="1"/>
</dbReference>
<accession>A0A2B6RE70</accession>
<evidence type="ECO:0000256" key="2">
    <source>
        <dbReference type="ARBA" id="ARBA00022679"/>
    </source>
</evidence>
<sequence length="136" mass="14890">MTLESEVHHAEVAKVNIARAELSNIVEVRIGSALETLPKLYDEGINPFDLIFIDADKQNNSEYLKWALKLSRKGTVIIGDNIVRKGEIVNASSKDVNVQGVRHFFDILASESNLSSTAIQTVGSKGYDGFSISVVL</sequence>
<dbReference type="GO" id="GO:0008757">
    <property type="term" value="F:S-adenosylmethionine-dependent methyltransferase activity"/>
    <property type="evidence" value="ECO:0007669"/>
    <property type="project" value="TreeGrafter"/>
</dbReference>
<dbReference type="PANTHER" id="PTHR10509:SF14">
    <property type="entry name" value="CAFFEOYL-COA O-METHYLTRANSFERASE 3-RELATED"/>
    <property type="match status" value="1"/>
</dbReference>
<dbReference type="Pfam" id="PF01596">
    <property type="entry name" value="Methyltransf_3"/>
    <property type="match status" value="1"/>
</dbReference>
<dbReference type="InterPro" id="IPR002935">
    <property type="entry name" value="SAM_O-MeTrfase"/>
</dbReference>
<protein>
    <submittedName>
        <fullName evidence="4">O-methyltransferase</fullName>
    </submittedName>
</protein>
<dbReference type="EMBL" id="NUDP01000108">
    <property type="protein sequence ID" value="PEM65612.1"/>
    <property type="molecule type" value="Genomic_DNA"/>
</dbReference>
<comment type="caution">
    <text evidence="4">The sequence shown here is derived from an EMBL/GenBank/DDBJ whole genome shotgun (WGS) entry which is preliminary data.</text>
</comment>
<organism evidence="4 5">
    <name type="scientific">Bacillus pseudomycoides</name>
    <dbReference type="NCBI Taxonomy" id="64104"/>
    <lineage>
        <taxon>Bacteria</taxon>
        <taxon>Bacillati</taxon>
        <taxon>Bacillota</taxon>
        <taxon>Bacilli</taxon>
        <taxon>Bacillales</taxon>
        <taxon>Bacillaceae</taxon>
        <taxon>Bacillus</taxon>
        <taxon>Bacillus cereus group</taxon>
    </lineage>
</organism>
<dbReference type="AlphaFoldDB" id="A0A2B6RE70"/>
<dbReference type="PROSITE" id="PS51682">
    <property type="entry name" value="SAM_OMT_I"/>
    <property type="match status" value="1"/>
</dbReference>
<keyword evidence="2 4" id="KW-0808">Transferase</keyword>
<keyword evidence="3" id="KW-0949">S-adenosyl-L-methionine</keyword>
<dbReference type="GO" id="GO:0008171">
    <property type="term" value="F:O-methyltransferase activity"/>
    <property type="evidence" value="ECO:0007669"/>
    <property type="project" value="InterPro"/>
</dbReference>
<evidence type="ECO:0000256" key="3">
    <source>
        <dbReference type="ARBA" id="ARBA00022691"/>
    </source>
</evidence>
<dbReference type="SUPFAM" id="SSF53335">
    <property type="entry name" value="S-adenosyl-L-methionine-dependent methyltransferases"/>
    <property type="match status" value="1"/>
</dbReference>
<evidence type="ECO:0000313" key="5">
    <source>
        <dbReference type="Proteomes" id="UP000219775"/>
    </source>
</evidence>
<proteinExistence type="predicted"/>